<feature type="transmembrane region" description="Helical" evidence="13">
    <location>
        <begin position="188"/>
        <end position="206"/>
    </location>
</feature>
<dbReference type="InterPro" id="IPR017927">
    <property type="entry name" value="FAD-bd_FR_type"/>
</dbReference>
<keyword evidence="12 13" id="KW-0472">Membrane</keyword>
<evidence type="ECO:0000256" key="5">
    <source>
        <dbReference type="ARBA" id="ARBA00022714"/>
    </source>
</evidence>
<organism evidence="16 17">
    <name type="scientific">Thauera sedimentorum</name>
    <dbReference type="NCBI Taxonomy" id="2767595"/>
    <lineage>
        <taxon>Bacteria</taxon>
        <taxon>Pseudomonadati</taxon>
        <taxon>Pseudomonadota</taxon>
        <taxon>Betaproteobacteria</taxon>
        <taxon>Rhodocyclales</taxon>
        <taxon>Zoogloeaceae</taxon>
        <taxon>Thauera</taxon>
    </lineage>
</organism>
<evidence type="ECO:0000313" key="17">
    <source>
        <dbReference type="Proteomes" id="UP000603602"/>
    </source>
</evidence>
<evidence type="ECO:0000256" key="13">
    <source>
        <dbReference type="SAM" id="Phobius"/>
    </source>
</evidence>
<feature type="transmembrane region" description="Helical" evidence="13">
    <location>
        <begin position="319"/>
        <end position="337"/>
    </location>
</feature>
<keyword evidence="9" id="KW-0560">Oxidoreductase</keyword>
<evidence type="ECO:0000256" key="6">
    <source>
        <dbReference type="ARBA" id="ARBA00022723"/>
    </source>
</evidence>
<dbReference type="Pfam" id="PF08022">
    <property type="entry name" value="FAD_binding_8"/>
    <property type="match status" value="1"/>
</dbReference>
<dbReference type="RefSeq" id="WP_187718139.1">
    <property type="nucleotide sequence ID" value="NZ_JACTAH010000002.1"/>
</dbReference>
<feature type="transmembrane region" description="Helical" evidence="13">
    <location>
        <begin position="76"/>
        <end position="94"/>
    </location>
</feature>
<keyword evidence="6" id="KW-0479">Metal-binding</keyword>
<sequence length="439" mass="47647">MKTILSGFVALVALAWGLSLAAHGAGPGTLPWVAREQALYLSGLLSIGLMSLAMVLATRPAWLERPFGGMDRVYRAHKWAGILAGSFAALHWLVEESGGLVKALAGTAGRPPKVEYFGLLENLRDAGEELGEFAVYLVLAMVLLALWKRFPYKFWRHLHRAMPALYLMLAFHAAVLAPLYWWTTPAGAVLGVLLAAGSVAAGLSLAGRVGRGRRVAGQVVAVNRPAPDVTEVVCRLDGDWRGHRAGQFAFVTFERFEGAHPFTIASADHGDRTVTFQIKALGDYTRSLPQRLAAGQPVSVEGPYGRFELGRHDRRARQVWVAGGIGVTPFLAWLGALRADPASAPEADLHYCTRRAEGDPFVARLQALCADLPGVRLHVHDSAAEGPPSAETLGLSVGERRRAEVWFCGPQGLADHLRAGLARLGLRRLRFHQEAFEMR</sequence>
<comment type="subcellular location">
    <subcellularLocation>
        <location evidence="2">Membrane</location>
        <topology evidence="2">Multi-pass membrane protein</topology>
    </subcellularLocation>
</comment>
<dbReference type="InterPro" id="IPR050415">
    <property type="entry name" value="MRET"/>
</dbReference>
<dbReference type="Gene3D" id="2.40.30.10">
    <property type="entry name" value="Translation factors"/>
    <property type="match status" value="1"/>
</dbReference>
<name>A0ABR9BAR5_9RHOO</name>
<evidence type="ECO:0000256" key="12">
    <source>
        <dbReference type="ARBA" id="ARBA00023136"/>
    </source>
</evidence>
<dbReference type="InterPro" id="IPR017938">
    <property type="entry name" value="Riboflavin_synthase-like_b-brl"/>
</dbReference>
<evidence type="ECO:0000256" key="8">
    <source>
        <dbReference type="ARBA" id="ARBA00022989"/>
    </source>
</evidence>
<feature type="signal peptide" evidence="14">
    <location>
        <begin position="1"/>
        <end position="24"/>
    </location>
</feature>
<protein>
    <submittedName>
        <fullName evidence="16">Ferric reductase-like transmembrane domain-containing protein</fullName>
    </submittedName>
</protein>
<evidence type="ECO:0000256" key="3">
    <source>
        <dbReference type="ARBA" id="ARBA00022630"/>
    </source>
</evidence>
<feature type="transmembrane region" description="Helical" evidence="13">
    <location>
        <begin position="37"/>
        <end position="56"/>
    </location>
</feature>
<gene>
    <name evidence="16" type="ORF">IFO67_10400</name>
</gene>
<accession>A0ABR9BAR5</accession>
<proteinExistence type="predicted"/>
<evidence type="ECO:0000256" key="1">
    <source>
        <dbReference type="ARBA" id="ARBA00001974"/>
    </source>
</evidence>
<feature type="transmembrane region" description="Helical" evidence="13">
    <location>
        <begin position="164"/>
        <end position="182"/>
    </location>
</feature>
<evidence type="ECO:0000313" key="16">
    <source>
        <dbReference type="EMBL" id="MBD8503291.1"/>
    </source>
</evidence>
<dbReference type="SFLD" id="SFLDS00052">
    <property type="entry name" value="Ferric_Reductase_Domain"/>
    <property type="match status" value="1"/>
</dbReference>
<comment type="cofactor">
    <cofactor evidence="1">
        <name>FAD</name>
        <dbReference type="ChEBI" id="CHEBI:57692"/>
    </cofactor>
</comment>
<feature type="domain" description="FAD-binding FR-type" evidence="15">
    <location>
        <begin position="212"/>
        <end position="310"/>
    </location>
</feature>
<dbReference type="Gene3D" id="3.40.50.80">
    <property type="entry name" value="Nucleotide-binding domain of ferredoxin-NADP reductase (FNR) module"/>
    <property type="match status" value="1"/>
</dbReference>
<dbReference type="SUPFAM" id="SSF52343">
    <property type="entry name" value="Ferredoxin reductase-like, C-terminal NADP-linked domain"/>
    <property type="match status" value="1"/>
</dbReference>
<dbReference type="InterPro" id="IPR013130">
    <property type="entry name" value="Fe3_Rdtase_TM_dom"/>
</dbReference>
<evidence type="ECO:0000256" key="9">
    <source>
        <dbReference type="ARBA" id="ARBA00023002"/>
    </source>
</evidence>
<keyword evidence="3" id="KW-0285">Flavoprotein</keyword>
<dbReference type="Proteomes" id="UP000603602">
    <property type="component" value="Unassembled WGS sequence"/>
</dbReference>
<keyword evidence="4 13" id="KW-0812">Transmembrane</keyword>
<keyword evidence="7" id="KW-0274">FAD</keyword>
<dbReference type="EMBL" id="JACYTO010000002">
    <property type="protein sequence ID" value="MBD8503291.1"/>
    <property type="molecule type" value="Genomic_DNA"/>
</dbReference>
<evidence type="ECO:0000256" key="2">
    <source>
        <dbReference type="ARBA" id="ARBA00004141"/>
    </source>
</evidence>
<dbReference type="CDD" id="cd06198">
    <property type="entry name" value="FNR_like_3"/>
    <property type="match status" value="1"/>
</dbReference>
<keyword evidence="5" id="KW-0001">2Fe-2S</keyword>
<evidence type="ECO:0000256" key="10">
    <source>
        <dbReference type="ARBA" id="ARBA00023004"/>
    </source>
</evidence>
<comment type="caution">
    <text evidence="16">The sequence shown here is derived from an EMBL/GenBank/DDBJ whole genome shotgun (WGS) entry which is preliminary data.</text>
</comment>
<dbReference type="InterPro" id="IPR039261">
    <property type="entry name" value="FNR_nucleotide-bd"/>
</dbReference>
<dbReference type="PROSITE" id="PS51384">
    <property type="entry name" value="FAD_FR"/>
    <property type="match status" value="1"/>
</dbReference>
<keyword evidence="17" id="KW-1185">Reference proteome</keyword>
<feature type="transmembrane region" description="Helical" evidence="13">
    <location>
        <begin position="133"/>
        <end position="152"/>
    </location>
</feature>
<evidence type="ECO:0000256" key="4">
    <source>
        <dbReference type="ARBA" id="ARBA00022692"/>
    </source>
</evidence>
<feature type="chain" id="PRO_5045361604" evidence="14">
    <location>
        <begin position="25"/>
        <end position="439"/>
    </location>
</feature>
<evidence type="ECO:0000259" key="15">
    <source>
        <dbReference type="PROSITE" id="PS51384"/>
    </source>
</evidence>
<reference evidence="17" key="1">
    <citation type="submission" date="2023-07" db="EMBL/GenBank/DDBJ databases">
        <title>Thauera sp. CAU 1555 isolated from sand of Yaerae Beach.</title>
        <authorList>
            <person name="Kim W."/>
        </authorList>
    </citation>
    <scope>NUCLEOTIDE SEQUENCE [LARGE SCALE GENOMIC DNA]</scope>
    <source>
        <strain evidence="17">CAU 1555</strain>
    </source>
</reference>
<dbReference type="InterPro" id="IPR013112">
    <property type="entry name" value="FAD-bd_8"/>
</dbReference>
<evidence type="ECO:0000256" key="14">
    <source>
        <dbReference type="SAM" id="SignalP"/>
    </source>
</evidence>
<dbReference type="PRINTS" id="PR00406">
    <property type="entry name" value="CYTB5RDTASE"/>
</dbReference>
<dbReference type="PANTHER" id="PTHR47354:SF8">
    <property type="entry name" value="1,2-PHENYLACETYL-COA EPOXIDASE, SUBUNIT E"/>
    <property type="match status" value="1"/>
</dbReference>
<keyword evidence="8 13" id="KW-1133">Transmembrane helix</keyword>
<dbReference type="PANTHER" id="PTHR47354">
    <property type="entry name" value="NADH OXIDOREDUCTASE HCR"/>
    <property type="match status" value="1"/>
</dbReference>
<keyword evidence="11" id="KW-0411">Iron-sulfur</keyword>
<keyword evidence="10" id="KW-0408">Iron</keyword>
<evidence type="ECO:0000256" key="11">
    <source>
        <dbReference type="ARBA" id="ARBA00023014"/>
    </source>
</evidence>
<evidence type="ECO:0000256" key="7">
    <source>
        <dbReference type="ARBA" id="ARBA00022827"/>
    </source>
</evidence>
<dbReference type="SUPFAM" id="SSF63380">
    <property type="entry name" value="Riboflavin synthase domain-like"/>
    <property type="match status" value="1"/>
</dbReference>
<keyword evidence="14" id="KW-0732">Signal</keyword>
<dbReference type="Pfam" id="PF01794">
    <property type="entry name" value="Ferric_reduct"/>
    <property type="match status" value="1"/>
</dbReference>